<evidence type="ECO:0008006" key="3">
    <source>
        <dbReference type="Google" id="ProtNLM"/>
    </source>
</evidence>
<dbReference type="RefSeq" id="WP_087014613.1">
    <property type="nucleotide sequence ID" value="NZ_FUUY01000014.1"/>
</dbReference>
<evidence type="ECO:0000313" key="1">
    <source>
        <dbReference type="EMBL" id="SJX23504.1"/>
    </source>
</evidence>
<evidence type="ECO:0000313" key="2">
    <source>
        <dbReference type="Proteomes" id="UP000196240"/>
    </source>
</evidence>
<dbReference type="Pfam" id="PF11185">
    <property type="entry name" value="DUF2971"/>
    <property type="match status" value="1"/>
</dbReference>
<dbReference type="EMBL" id="FUUY01000014">
    <property type="protein sequence ID" value="SJX23504.1"/>
    <property type="molecule type" value="Genomic_DNA"/>
</dbReference>
<proteinExistence type="predicted"/>
<sequence>MKVYKYRYGSKRDLVSLEQDYFYAPHPSKLNDPCENLFDVAGIEQTLAQLASMSSVPTKMLSESFFTLFTQIQENVGIYSLSKTVIDELLWAYYANSHTGFCIEYDLEKLGELTKIAGSFDVLYEHNIPQITLDDLIGVQSDVIKILQLTSGTKSKRWQHEDEIRIIMDYFGKVEYDFRAVKAIYFGLRMPKTQQDLHDNLSQVSQEQVMEVLKGRNIKYYQMVLMPNSYEFDYFQVEDLYKDAEKYKADVKFLDKSCIDYNGYGWNIDPSYFDKVAEIICRDPYFYKLAGIAISVNDPRSKNEPIIYAQFYKSEEEMLSIKKNFTLDEIDNLYKELKSS</sequence>
<name>A0A1R7QGU0_ACIJO</name>
<organism evidence="1 2">
    <name type="scientific">Acinetobacter johnsonii</name>
    <dbReference type="NCBI Taxonomy" id="40214"/>
    <lineage>
        <taxon>Bacteria</taxon>
        <taxon>Pseudomonadati</taxon>
        <taxon>Pseudomonadota</taxon>
        <taxon>Gammaproteobacteria</taxon>
        <taxon>Moraxellales</taxon>
        <taxon>Moraxellaceae</taxon>
        <taxon>Acinetobacter</taxon>
    </lineage>
</organism>
<dbReference type="Proteomes" id="UP000196240">
    <property type="component" value="Unassembled WGS sequence"/>
</dbReference>
<accession>A0A1R7QGU0</accession>
<gene>
    <name evidence="1" type="ORF">ACNJC6_03174</name>
</gene>
<reference evidence="1 2" key="1">
    <citation type="submission" date="2017-02" db="EMBL/GenBank/DDBJ databases">
        <authorList>
            <person name="Peterson S.W."/>
        </authorList>
    </citation>
    <scope>NUCLEOTIDE SEQUENCE [LARGE SCALE GENOMIC DNA]</scope>
    <source>
        <strain evidence="1">C6</strain>
    </source>
</reference>
<protein>
    <recommendedName>
        <fullName evidence="3">DUF2971 domain-containing protein</fullName>
    </recommendedName>
</protein>
<dbReference type="InterPro" id="IPR021352">
    <property type="entry name" value="DUF2971"/>
</dbReference>
<dbReference type="AlphaFoldDB" id="A0A1R7QGU0"/>